<evidence type="ECO:0000259" key="9">
    <source>
        <dbReference type="PROSITE" id="PS50089"/>
    </source>
</evidence>
<evidence type="ECO:0000256" key="4">
    <source>
        <dbReference type="ARBA" id="ARBA00022840"/>
    </source>
</evidence>
<evidence type="ECO:0000256" key="7">
    <source>
        <dbReference type="SAM" id="Phobius"/>
    </source>
</evidence>
<dbReference type="InterPro" id="IPR051681">
    <property type="entry name" value="Ser/Thr_Kinases-Pseudokinases"/>
</dbReference>
<dbReference type="PROSITE" id="PS00107">
    <property type="entry name" value="PROTEIN_KINASE_ATP"/>
    <property type="match status" value="1"/>
</dbReference>
<evidence type="ECO:0000313" key="10">
    <source>
        <dbReference type="Proteomes" id="UP000887575"/>
    </source>
</evidence>
<dbReference type="PROSITE" id="PS50089">
    <property type="entry name" value="ZF_RING_2"/>
    <property type="match status" value="1"/>
</dbReference>
<proteinExistence type="predicted"/>
<keyword evidence="1 6" id="KW-0547">Nucleotide-binding</keyword>
<feature type="domain" description="RING-type" evidence="9">
    <location>
        <begin position="588"/>
        <end position="635"/>
    </location>
</feature>
<keyword evidence="8" id="KW-0732">Signal</keyword>
<dbReference type="Proteomes" id="UP000887575">
    <property type="component" value="Unassembled WGS sequence"/>
</dbReference>
<keyword evidence="4 6" id="KW-0067">ATP-binding</keyword>
<keyword evidence="7" id="KW-1133">Transmembrane helix</keyword>
<dbReference type="PANTHER" id="PTHR44329">
    <property type="entry name" value="SERINE/THREONINE-PROTEIN KINASE TNNI3K-RELATED"/>
    <property type="match status" value="1"/>
</dbReference>
<dbReference type="AlphaFoldDB" id="A0AAF3ELS8"/>
<dbReference type="InterPro" id="IPR017441">
    <property type="entry name" value="Protein_kinase_ATP_BS"/>
</dbReference>
<keyword evidence="3" id="KW-0862">Zinc</keyword>
<dbReference type="GO" id="GO:0005524">
    <property type="term" value="F:ATP binding"/>
    <property type="evidence" value="ECO:0007669"/>
    <property type="project" value="UniProtKB-UniRule"/>
</dbReference>
<evidence type="ECO:0000256" key="1">
    <source>
        <dbReference type="ARBA" id="ARBA00022741"/>
    </source>
</evidence>
<protein>
    <recommendedName>
        <fullName evidence="9">RING-type domain-containing protein</fullName>
    </recommendedName>
</protein>
<evidence type="ECO:0000256" key="6">
    <source>
        <dbReference type="PROSITE-ProRule" id="PRU10141"/>
    </source>
</evidence>
<keyword evidence="2 5" id="KW-0479">Metal-binding</keyword>
<feature type="binding site" evidence="6">
    <location>
        <position position="434"/>
    </location>
    <ligand>
        <name>ATP</name>
        <dbReference type="ChEBI" id="CHEBI:30616"/>
    </ligand>
</feature>
<keyword evidence="2 5" id="KW-0863">Zinc-finger</keyword>
<organism evidence="10 11">
    <name type="scientific">Mesorhabditis belari</name>
    <dbReference type="NCBI Taxonomy" id="2138241"/>
    <lineage>
        <taxon>Eukaryota</taxon>
        <taxon>Metazoa</taxon>
        <taxon>Ecdysozoa</taxon>
        <taxon>Nematoda</taxon>
        <taxon>Chromadorea</taxon>
        <taxon>Rhabditida</taxon>
        <taxon>Rhabditina</taxon>
        <taxon>Rhabditomorpha</taxon>
        <taxon>Rhabditoidea</taxon>
        <taxon>Rhabditidae</taxon>
        <taxon>Mesorhabditinae</taxon>
        <taxon>Mesorhabditis</taxon>
    </lineage>
</organism>
<sequence>MKWGLLLIFIHFHALFGLDIKPGDGTVTSRDNNWNSSYIQKKVGESGLLRCSKNLPWIMTTKTTNANLEGFDFSDLQNRTEFKGPLMYIYDLKASDTGMYGCGEEILEESIYIYVKGPQLFLKSKDVVTFLQLGAHDHDLIIPFRTTTHTHRRERVKLFVDNEEWRALCWDENTNVSEKVIIAGVDKLLTSKGEALRCTSMSEFFDPRRGFDISLFSSRLDWSKFNNKRFRCEYGNEVAEVFVQAIQSIDINLTKIDSPFKVTCSWESQPSLDFDVERSGLWLSCPKCEAKKNGHVVNRIIEWLQDARAKREMAKFWDPSKGDVSQFCHWIQQLGEERNSSAQMPFFREILYTTKITNQFAAASTIVVIVIMSLLLFLGIGFAVSCRKMRRAPNNAETVELSQAVSSFPQRHIGHGTFGDVFELIGYDPPAVIKNLRLISPHHQITLQNEFEMLKNLTHANVVQQLKMKTMEGSNDFGLIMEYCQRGNLRNLLTNSEQTCTGSAKGTERYMSPPKYGRSHELQDSHRNDVYSLGLVLWEIVERRLVFSEYGQHGDFNREELLSSGCVLLDKSKKGYVRTGNPIKVPECPACHQKYSLEAIQSEPFTLSCGHDVCYACSHQRLRETSGSITCPQCEKCSSYDYVYGPRESLLKAFLQEFKERELLEIDMKRACCDCGNKEHAISC</sequence>
<dbReference type="WBParaSite" id="MBELARI_LOCUS15001.1">
    <property type="protein sequence ID" value="MBELARI_LOCUS15001.1"/>
    <property type="gene ID" value="MBELARI_LOCUS15001"/>
</dbReference>
<name>A0AAF3ELS8_9BILA</name>
<evidence type="ECO:0000256" key="5">
    <source>
        <dbReference type="PROSITE-ProRule" id="PRU00175"/>
    </source>
</evidence>
<keyword evidence="10" id="KW-1185">Reference proteome</keyword>
<dbReference type="GO" id="GO:0097527">
    <property type="term" value="P:necroptotic signaling pathway"/>
    <property type="evidence" value="ECO:0007669"/>
    <property type="project" value="TreeGrafter"/>
</dbReference>
<dbReference type="PANTHER" id="PTHR44329:SF298">
    <property type="entry name" value="MIXED LINEAGE KINASE DOMAIN-LIKE PROTEIN"/>
    <property type="match status" value="1"/>
</dbReference>
<dbReference type="GO" id="GO:0008270">
    <property type="term" value="F:zinc ion binding"/>
    <property type="evidence" value="ECO:0007669"/>
    <property type="project" value="UniProtKB-KW"/>
</dbReference>
<feature type="chain" id="PRO_5042032557" description="RING-type domain-containing protein" evidence="8">
    <location>
        <begin position="18"/>
        <end position="684"/>
    </location>
</feature>
<dbReference type="Pfam" id="PF07714">
    <property type="entry name" value="PK_Tyr_Ser-Thr"/>
    <property type="match status" value="1"/>
</dbReference>
<keyword evidence="7" id="KW-0812">Transmembrane</keyword>
<reference evidence="11" key="1">
    <citation type="submission" date="2024-02" db="UniProtKB">
        <authorList>
            <consortium name="WormBaseParasite"/>
        </authorList>
    </citation>
    <scope>IDENTIFICATION</scope>
</reference>
<dbReference type="Gene3D" id="1.10.510.10">
    <property type="entry name" value="Transferase(Phosphotransferase) domain 1"/>
    <property type="match status" value="2"/>
</dbReference>
<evidence type="ECO:0000256" key="8">
    <source>
        <dbReference type="SAM" id="SignalP"/>
    </source>
</evidence>
<feature type="transmembrane region" description="Helical" evidence="7">
    <location>
        <begin position="360"/>
        <end position="384"/>
    </location>
</feature>
<accession>A0AAF3ELS8</accession>
<evidence type="ECO:0000313" key="11">
    <source>
        <dbReference type="WBParaSite" id="MBELARI_LOCUS15001.1"/>
    </source>
</evidence>
<dbReference type="SUPFAM" id="SSF56112">
    <property type="entry name" value="Protein kinase-like (PK-like)"/>
    <property type="match status" value="1"/>
</dbReference>
<dbReference type="InterPro" id="IPR013083">
    <property type="entry name" value="Znf_RING/FYVE/PHD"/>
</dbReference>
<evidence type="ECO:0000256" key="2">
    <source>
        <dbReference type="ARBA" id="ARBA00022771"/>
    </source>
</evidence>
<evidence type="ECO:0000256" key="3">
    <source>
        <dbReference type="ARBA" id="ARBA00022833"/>
    </source>
</evidence>
<dbReference type="GO" id="GO:0004672">
    <property type="term" value="F:protein kinase activity"/>
    <property type="evidence" value="ECO:0007669"/>
    <property type="project" value="InterPro"/>
</dbReference>
<dbReference type="SUPFAM" id="SSF57850">
    <property type="entry name" value="RING/U-box"/>
    <property type="match status" value="1"/>
</dbReference>
<dbReference type="SMART" id="SM00184">
    <property type="entry name" value="RING"/>
    <property type="match status" value="1"/>
</dbReference>
<dbReference type="InterPro" id="IPR011009">
    <property type="entry name" value="Kinase-like_dom_sf"/>
</dbReference>
<dbReference type="InterPro" id="IPR001841">
    <property type="entry name" value="Znf_RING"/>
</dbReference>
<dbReference type="InterPro" id="IPR001245">
    <property type="entry name" value="Ser-Thr/Tyr_kinase_cat_dom"/>
</dbReference>
<feature type="signal peptide" evidence="8">
    <location>
        <begin position="1"/>
        <end position="17"/>
    </location>
</feature>
<dbReference type="Gene3D" id="3.30.40.10">
    <property type="entry name" value="Zinc/RING finger domain, C3HC4 (zinc finger)"/>
    <property type="match status" value="1"/>
</dbReference>
<keyword evidence="7" id="KW-0472">Membrane</keyword>